<comment type="caution">
    <text evidence="1">The sequence shown here is derived from an EMBL/GenBank/DDBJ whole genome shotgun (WGS) entry which is preliminary data.</text>
</comment>
<evidence type="ECO:0000313" key="2">
    <source>
        <dbReference type="Proteomes" id="UP000596742"/>
    </source>
</evidence>
<dbReference type="AlphaFoldDB" id="A0A8B6CWN6"/>
<dbReference type="Proteomes" id="UP000596742">
    <property type="component" value="Unassembled WGS sequence"/>
</dbReference>
<organism evidence="1 2">
    <name type="scientific">Mytilus galloprovincialis</name>
    <name type="common">Mediterranean mussel</name>
    <dbReference type="NCBI Taxonomy" id="29158"/>
    <lineage>
        <taxon>Eukaryota</taxon>
        <taxon>Metazoa</taxon>
        <taxon>Spiralia</taxon>
        <taxon>Lophotrochozoa</taxon>
        <taxon>Mollusca</taxon>
        <taxon>Bivalvia</taxon>
        <taxon>Autobranchia</taxon>
        <taxon>Pteriomorphia</taxon>
        <taxon>Mytilida</taxon>
        <taxon>Mytiloidea</taxon>
        <taxon>Mytilidae</taxon>
        <taxon>Mytilinae</taxon>
        <taxon>Mytilus</taxon>
    </lineage>
</organism>
<name>A0A8B6CWN6_MYTGA</name>
<keyword evidence="2" id="KW-1185">Reference proteome</keyword>
<evidence type="ECO:0000313" key="1">
    <source>
        <dbReference type="EMBL" id="VDI11771.1"/>
    </source>
</evidence>
<gene>
    <name evidence="1" type="ORF">MGAL_10B034573</name>
</gene>
<reference evidence="1" key="1">
    <citation type="submission" date="2018-11" db="EMBL/GenBank/DDBJ databases">
        <authorList>
            <person name="Alioto T."/>
            <person name="Alioto T."/>
        </authorList>
    </citation>
    <scope>NUCLEOTIDE SEQUENCE</scope>
</reference>
<sequence length="180" mass="20455">MNDYQFTDAKTTDKSIIDVIYHPNNTSKNETSASYINGDNVVFKENTKPINEDLNQVFKEDRLNGSNSSEASSSYFRSDFPNQASIKTQPKNSQKTEAFKFINFISKQSPTPCEIRPIDIQGMEQSSSSNNLMTPAKCNAENTYHETKSERGKTADDDKFRDISRESSTYFLCIHHPPML</sequence>
<dbReference type="EMBL" id="UYJE01002545">
    <property type="protein sequence ID" value="VDI11771.1"/>
    <property type="molecule type" value="Genomic_DNA"/>
</dbReference>
<protein>
    <submittedName>
        <fullName evidence="1">Uncharacterized protein</fullName>
    </submittedName>
</protein>
<proteinExistence type="predicted"/>
<accession>A0A8B6CWN6</accession>